<accession>A0A919VB41</accession>
<evidence type="ECO:0000313" key="2">
    <source>
        <dbReference type="EMBL" id="GII97053.1"/>
    </source>
</evidence>
<dbReference type="AlphaFoldDB" id="A0A919VB41"/>
<comment type="caution">
    <text evidence="2">The sequence shown here is derived from an EMBL/GenBank/DDBJ whole genome shotgun (WGS) entry which is preliminary data.</text>
</comment>
<dbReference type="RefSeq" id="WP_204032379.1">
    <property type="nucleotide sequence ID" value="NZ_BOOW01000054.1"/>
</dbReference>
<protein>
    <recommendedName>
        <fullName evidence="1">DUF6745 domain-containing protein</fullName>
    </recommendedName>
</protein>
<reference evidence="2" key="1">
    <citation type="submission" date="2021-01" db="EMBL/GenBank/DDBJ databases">
        <title>Whole genome shotgun sequence of Sinosporangium siamense NBRC 109515.</title>
        <authorList>
            <person name="Komaki H."/>
            <person name="Tamura T."/>
        </authorList>
    </citation>
    <scope>NUCLEOTIDE SEQUENCE</scope>
    <source>
        <strain evidence="2">NBRC 109515</strain>
    </source>
</reference>
<dbReference type="InterPro" id="IPR046633">
    <property type="entry name" value="DUF6745"/>
</dbReference>
<name>A0A919VB41_9ACTN</name>
<dbReference type="EMBL" id="BOOW01000054">
    <property type="protein sequence ID" value="GII97053.1"/>
    <property type="molecule type" value="Genomic_DNA"/>
</dbReference>
<sequence>MSARWRLEAADIRDEWLGHALSTLPADRPAAEAAISSLYELARHPAPRFTWVASPRAAMDLVPPSAGETAAFAGMNTLADLPLVQRLAALTFNLRRALDRRVGHEWDTPGWRTDLRQLDAMVSRPLQDAVHRIRSAMRSALDMRQRLTWYGQHDVSWIAHYDAWRRVGRRVYLPPEERQLTLWAAVARSCGWWWAGEEVCVISERPAVQRIEDLRPHNAGGPAVGFSDGFAVHAWHGTLVPEWVITDPTPERIAAEPNVEVRRCAIENLGWERYIELAELRMVAAAADPGNPGFDLLLYDLPEQTWGGMARVLLAVNGSAERDGSRRRYGLGVPVFLDDPVAAAAWTYGLSAADYSTLARRT</sequence>
<evidence type="ECO:0000259" key="1">
    <source>
        <dbReference type="Pfam" id="PF20530"/>
    </source>
</evidence>
<keyword evidence="3" id="KW-1185">Reference proteome</keyword>
<dbReference type="Proteomes" id="UP000606172">
    <property type="component" value="Unassembled WGS sequence"/>
</dbReference>
<organism evidence="2 3">
    <name type="scientific">Sinosporangium siamense</name>
    <dbReference type="NCBI Taxonomy" id="1367973"/>
    <lineage>
        <taxon>Bacteria</taxon>
        <taxon>Bacillati</taxon>
        <taxon>Actinomycetota</taxon>
        <taxon>Actinomycetes</taxon>
        <taxon>Streptosporangiales</taxon>
        <taxon>Streptosporangiaceae</taxon>
        <taxon>Sinosporangium</taxon>
    </lineage>
</organism>
<proteinExistence type="predicted"/>
<evidence type="ECO:0000313" key="3">
    <source>
        <dbReference type="Proteomes" id="UP000606172"/>
    </source>
</evidence>
<feature type="domain" description="DUF6745" evidence="1">
    <location>
        <begin position="150"/>
        <end position="357"/>
    </location>
</feature>
<dbReference type="Pfam" id="PF20530">
    <property type="entry name" value="DUF6745"/>
    <property type="match status" value="1"/>
</dbReference>
<gene>
    <name evidence="2" type="ORF">Ssi02_72840</name>
</gene>